<dbReference type="AlphaFoldDB" id="A0A540LTH3"/>
<name>A0A540LTH3_MALBA</name>
<gene>
    <name evidence="2" type="ORF">C1H46_024635</name>
</gene>
<feature type="compositionally biased region" description="Polar residues" evidence="1">
    <location>
        <begin position="128"/>
        <end position="137"/>
    </location>
</feature>
<feature type="region of interest" description="Disordered" evidence="1">
    <location>
        <begin position="126"/>
        <end position="145"/>
    </location>
</feature>
<organism evidence="2 3">
    <name type="scientific">Malus baccata</name>
    <name type="common">Siberian crab apple</name>
    <name type="synonym">Pyrus baccata</name>
    <dbReference type="NCBI Taxonomy" id="106549"/>
    <lineage>
        <taxon>Eukaryota</taxon>
        <taxon>Viridiplantae</taxon>
        <taxon>Streptophyta</taxon>
        <taxon>Embryophyta</taxon>
        <taxon>Tracheophyta</taxon>
        <taxon>Spermatophyta</taxon>
        <taxon>Magnoliopsida</taxon>
        <taxon>eudicotyledons</taxon>
        <taxon>Gunneridae</taxon>
        <taxon>Pentapetalae</taxon>
        <taxon>rosids</taxon>
        <taxon>fabids</taxon>
        <taxon>Rosales</taxon>
        <taxon>Rosaceae</taxon>
        <taxon>Amygdaloideae</taxon>
        <taxon>Maleae</taxon>
        <taxon>Malus</taxon>
    </lineage>
</organism>
<sequence>MLNKQKVYNNKEEEGEQSTNNSKEIVFGGRRFTQKIRGPPETLPNLRLINEGTKMKNILSARKPSTGSEPTQKNNGYNFIQIKQKSKEKPNTAHTTVDHNPRNCVKQFYHRGQNTQNPRFIQMENLFRQRSYNTERPTPQEEKEK</sequence>
<accession>A0A540LTH3</accession>
<feature type="region of interest" description="Disordered" evidence="1">
    <location>
        <begin position="1"/>
        <end position="46"/>
    </location>
</feature>
<comment type="caution">
    <text evidence="2">The sequence shown here is derived from an EMBL/GenBank/DDBJ whole genome shotgun (WGS) entry which is preliminary data.</text>
</comment>
<evidence type="ECO:0000256" key="1">
    <source>
        <dbReference type="SAM" id="MobiDB-lite"/>
    </source>
</evidence>
<protein>
    <submittedName>
        <fullName evidence="2">Uncharacterized protein</fullName>
    </submittedName>
</protein>
<evidence type="ECO:0000313" key="2">
    <source>
        <dbReference type="EMBL" id="TQD89811.1"/>
    </source>
</evidence>
<dbReference type="Proteomes" id="UP000315295">
    <property type="component" value="Unassembled WGS sequence"/>
</dbReference>
<dbReference type="EMBL" id="VIEB01000469">
    <property type="protein sequence ID" value="TQD89811.1"/>
    <property type="molecule type" value="Genomic_DNA"/>
</dbReference>
<proteinExistence type="predicted"/>
<keyword evidence="3" id="KW-1185">Reference proteome</keyword>
<reference evidence="2 3" key="1">
    <citation type="journal article" date="2019" name="G3 (Bethesda)">
        <title>Sequencing of a Wild Apple (Malus baccata) Genome Unravels the Differences Between Cultivated and Wild Apple Species Regarding Disease Resistance and Cold Tolerance.</title>
        <authorList>
            <person name="Chen X."/>
        </authorList>
    </citation>
    <scope>NUCLEOTIDE SEQUENCE [LARGE SCALE GENOMIC DNA]</scope>
    <source>
        <strain evidence="3">cv. Shandingzi</strain>
        <tissue evidence="2">Leaves</tissue>
    </source>
</reference>
<evidence type="ECO:0000313" key="3">
    <source>
        <dbReference type="Proteomes" id="UP000315295"/>
    </source>
</evidence>